<gene>
    <name evidence="1" type="primary">AVEN_51509_1</name>
    <name evidence="1" type="ORF">TNIN_265111</name>
</gene>
<organism evidence="1 2">
    <name type="scientific">Trichonephila inaurata madagascariensis</name>
    <dbReference type="NCBI Taxonomy" id="2747483"/>
    <lineage>
        <taxon>Eukaryota</taxon>
        <taxon>Metazoa</taxon>
        <taxon>Ecdysozoa</taxon>
        <taxon>Arthropoda</taxon>
        <taxon>Chelicerata</taxon>
        <taxon>Arachnida</taxon>
        <taxon>Araneae</taxon>
        <taxon>Araneomorphae</taxon>
        <taxon>Entelegynae</taxon>
        <taxon>Araneoidea</taxon>
        <taxon>Nephilidae</taxon>
        <taxon>Trichonephila</taxon>
        <taxon>Trichonephila inaurata</taxon>
    </lineage>
</organism>
<reference evidence="1" key="1">
    <citation type="submission" date="2020-08" db="EMBL/GenBank/DDBJ databases">
        <title>Multicomponent nature underlies the extraordinary mechanical properties of spider dragline silk.</title>
        <authorList>
            <person name="Kono N."/>
            <person name="Nakamura H."/>
            <person name="Mori M."/>
            <person name="Yoshida Y."/>
            <person name="Ohtoshi R."/>
            <person name="Malay A.D."/>
            <person name="Moran D.A.P."/>
            <person name="Tomita M."/>
            <person name="Numata K."/>
            <person name="Arakawa K."/>
        </authorList>
    </citation>
    <scope>NUCLEOTIDE SEQUENCE</scope>
</reference>
<protein>
    <submittedName>
        <fullName evidence="1">Uncharacterized protein</fullName>
    </submittedName>
</protein>
<dbReference type="OrthoDB" id="6437054at2759"/>
<sequence length="110" mass="12579">MEERDSLISRFEAAQLLNVELRKSIRALKRELYTMCHKNAHTSYVIDGLQELDEEIKQTKFFKADLAHKLMMAGNEQSNCQEIISMLNHEISLLRTKNGADAGLITSLKV</sequence>
<comment type="caution">
    <text evidence="1">The sequence shown here is derived from an EMBL/GenBank/DDBJ whole genome shotgun (WGS) entry which is preliminary data.</text>
</comment>
<dbReference type="AlphaFoldDB" id="A0A8X6X1N5"/>
<dbReference type="EMBL" id="BMAV01004797">
    <property type="protein sequence ID" value="GFY45352.1"/>
    <property type="molecule type" value="Genomic_DNA"/>
</dbReference>
<keyword evidence="2" id="KW-1185">Reference proteome</keyword>
<accession>A0A8X6X1N5</accession>
<evidence type="ECO:0000313" key="1">
    <source>
        <dbReference type="EMBL" id="GFY45352.1"/>
    </source>
</evidence>
<evidence type="ECO:0000313" key="2">
    <source>
        <dbReference type="Proteomes" id="UP000886998"/>
    </source>
</evidence>
<proteinExistence type="predicted"/>
<dbReference type="Proteomes" id="UP000886998">
    <property type="component" value="Unassembled WGS sequence"/>
</dbReference>
<name>A0A8X6X1N5_9ARAC</name>